<dbReference type="Proteomes" id="UP000005316">
    <property type="component" value="Unassembled WGS sequence"/>
</dbReference>
<name>F9DUC8_9BACL</name>
<sequence length="59" mass="6410">MNKSGRRHVASTGVGGLTKKAFFAFSVRPKRPEEAGACNWMYSKAETAGQPRQALEGLK</sequence>
<reference evidence="1 2" key="1">
    <citation type="submission" date="2011-04" db="EMBL/GenBank/DDBJ databases">
        <authorList>
            <person name="Muzny D."/>
            <person name="Qin X."/>
            <person name="Deng J."/>
            <person name="Jiang H."/>
            <person name="Liu Y."/>
            <person name="Qu J."/>
            <person name="Song X.-Z."/>
            <person name="Zhang L."/>
            <person name="Thornton R."/>
            <person name="Coyle M."/>
            <person name="Francisco L."/>
            <person name="Jackson L."/>
            <person name="Javaid M."/>
            <person name="Korchina V."/>
            <person name="Kovar C."/>
            <person name="Mata R."/>
            <person name="Mathew T."/>
            <person name="Ngo R."/>
            <person name="Nguyen L."/>
            <person name="Nguyen N."/>
            <person name="Okwuonu G."/>
            <person name="Ongeri F."/>
            <person name="Pham C."/>
            <person name="Simmons D."/>
            <person name="Wilczek-Boney K."/>
            <person name="Hale W."/>
            <person name="Jakkamsetti A."/>
            <person name="Pham P."/>
            <person name="Ruth R."/>
            <person name="San Lucas F."/>
            <person name="Warren J."/>
            <person name="Zhang J."/>
            <person name="Zhao Z."/>
            <person name="Zhou C."/>
            <person name="Zhu D."/>
            <person name="Lee S."/>
            <person name="Bess C."/>
            <person name="Blankenburg K."/>
            <person name="Forbes L."/>
            <person name="Fu Q."/>
            <person name="Gubbala S."/>
            <person name="Hirani K."/>
            <person name="Jayaseelan J.C."/>
            <person name="Lara F."/>
            <person name="Munidasa M."/>
            <person name="Palculict T."/>
            <person name="Patil S."/>
            <person name="Pu L.-L."/>
            <person name="Saada N."/>
            <person name="Tang L."/>
            <person name="Weissenberger G."/>
            <person name="Zhu Y."/>
            <person name="Hemphill L."/>
            <person name="Shang Y."/>
            <person name="Youmans B."/>
            <person name="Ayvaz T."/>
            <person name="Ross M."/>
            <person name="Santibanez J."/>
            <person name="Aqrawi P."/>
            <person name="Gross S."/>
            <person name="Joshi V."/>
            <person name="Fowler G."/>
            <person name="Nazareth L."/>
            <person name="Reid J."/>
            <person name="Worley K."/>
            <person name="Petrosino J."/>
            <person name="Highlander S."/>
            <person name="Gibbs R."/>
        </authorList>
    </citation>
    <scope>NUCLEOTIDE SEQUENCE [LARGE SCALE GENOMIC DNA]</scope>
    <source>
        <strain evidence="1 2">2681</strain>
    </source>
</reference>
<comment type="caution">
    <text evidence="1">The sequence shown here is derived from an EMBL/GenBank/DDBJ whole genome shotgun (WGS) entry which is preliminary data.</text>
</comment>
<evidence type="ECO:0000313" key="2">
    <source>
        <dbReference type="Proteomes" id="UP000005316"/>
    </source>
</evidence>
<dbReference type="HOGENOM" id="CLU_2958499_0_0_9"/>
<proteinExistence type="predicted"/>
<protein>
    <submittedName>
        <fullName evidence="1">Uncharacterized protein</fullName>
    </submittedName>
</protein>
<dbReference type="EMBL" id="AFPZ01000071">
    <property type="protein sequence ID" value="EGQ24726.1"/>
    <property type="molecule type" value="Genomic_DNA"/>
</dbReference>
<accession>F9DUC8</accession>
<evidence type="ECO:0000313" key="1">
    <source>
        <dbReference type="EMBL" id="EGQ24726.1"/>
    </source>
</evidence>
<gene>
    <name evidence="1" type="ORF">HMPREF9372_2409</name>
</gene>
<dbReference type="AlphaFoldDB" id="F9DUC8"/>
<organism evidence="1 2">
    <name type="scientific">Sporosarcina newyorkensis 2681</name>
    <dbReference type="NCBI Taxonomy" id="1027292"/>
    <lineage>
        <taxon>Bacteria</taxon>
        <taxon>Bacillati</taxon>
        <taxon>Bacillota</taxon>
        <taxon>Bacilli</taxon>
        <taxon>Bacillales</taxon>
        <taxon>Caryophanaceae</taxon>
        <taxon>Sporosarcina</taxon>
    </lineage>
</organism>